<proteinExistence type="predicted"/>
<keyword evidence="1" id="KW-0472">Membrane</keyword>
<feature type="transmembrane region" description="Helical" evidence="1">
    <location>
        <begin position="12"/>
        <end position="32"/>
    </location>
</feature>
<reference evidence="2" key="1">
    <citation type="journal article" date="2021" name="Proc. Natl. Acad. Sci. U.S.A.">
        <title>A Catalog of Tens of Thousands of Viruses from Human Metagenomes Reveals Hidden Associations with Chronic Diseases.</title>
        <authorList>
            <person name="Tisza M.J."/>
            <person name="Buck C.B."/>
        </authorList>
    </citation>
    <scope>NUCLEOTIDE SEQUENCE</scope>
    <source>
        <strain evidence="2">CtP0x5</strain>
    </source>
</reference>
<accession>A0A8S5TFH6</accession>
<keyword evidence="1" id="KW-1133">Transmembrane helix</keyword>
<evidence type="ECO:0000256" key="1">
    <source>
        <dbReference type="SAM" id="Phobius"/>
    </source>
</evidence>
<name>A0A8S5TFH6_9CAUD</name>
<keyword evidence="1" id="KW-0812">Transmembrane</keyword>
<sequence>MGSYQIVKSNFWFECLVYVYFCLLLIYFYWYIVVI</sequence>
<evidence type="ECO:0000313" key="2">
    <source>
        <dbReference type="EMBL" id="DAF61896.1"/>
    </source>
</evidence>
<organism evidence="2">
    <name type="scientific">Siphoviridae sp. ctP0x5</name>
    <dbReference type="NCBI Taxonomy" id="2827863"/>
    <lineage>
        <taxon>Viruses</taxon>
        <taxon>Duplodnaviria</taxon>
        <taxon>Heunggongvirae</taxon>
        <taxon>Uroviricota</taxon>
        <taxon>Caudoviricetes</taxon>
    </lineage>
</organism>
<protein>
    <submittedName>
        <fullName evidence="2">Uncharacterized protein</fullName>
    </submittedName>
</protein>
<dbReference type="EMBL" id="BK032818">
    <property type="protein sequence ID" value="DAF61896.1"/>
    <property type="molecule type" value="Genomic_DNA"/>
</dbReference>